<dbReference type="Proteomes" id="UP000583127">
    <property type="component" value="Unassembled WGS sequence"/>
</dbReference>
<keyword evidence="2" id="KW-1185">Reference proteome</keyword>
<evidence type="ECO:0000313" key="2">
    <source>
        <dbReference type="Proteomes" id="UP000583127"/>
    </source>
</evidence>
<evidence type="ECO:0008006" key="3">
    <source>
        <dbReference type="Google" id="ProtNLM"/>
    </source>
</evidence>
<evidence type="ECO:0000313" key="1">
    <source>
        <dbReference type="EMBL" id="NML34944.1"/>
    </source>
</evidence>
<protein>
    <recommendedName>
        <fullName evidence="3">Bacteriophage protein</fullName>
    </recommendedName>
</protein>
<dbReference type="EMBL" id="JABBFZ010000027">
    <property type="protein sequence ID" value="NML34944.1"/>
    <property type="molecule type" value="Genomic_DNA"/>
</dbReference>
<name>A0A7Y0A1V9_9BURK</name>
<comment type="caution">
    <text evidence="1">The sequence shown here is derived from an EMBL/GenBank/DDBJ whole genome shotgun (WGS) entry which is preliminary data.</text>
</comment>
<dbReference type="RefSeq" id="WP_169501129.1">
    <property type="nucleotide sequence ID" value="NZ_JABBFZ010000027.1"/>
</dbReference>
<gene>
    <name evidence="1" type="ORF">HHL14_29490</name>
</gene>
<proteinExistence type="predicted"/>
<organism evidence="1 2">
    <name type="scientific">Paraburkholderia antibiotica</name>
    <dbReference type="NCBI Taxonomy" id="2728839"/>
    <lineage>
        <taxon>Bacteria</taxon>
        <taxon>Pseudomonadati</taxon>
        <taxon>Pseudomonadota</taxon>
        <taxon>Betaproteobacteria</taxon>
        <taxon>Burkholderiales</taxon>
        <taxon>Burkholderiaceae</taxon>
        <taxon>Paraburkholderia</taxon>
    </lineage>
</organism>
<reference evidence="1 2" key="1">
    <citation type="submission" date="2020-04" db="EMBL/GenBank/DDBJ databases">
        <title>Paraburkholderia sp. G-4-1-8 isolated from soil.</title>
        <authorList>
            <person name="Dahal R.H."/>
        </authorList>
    </citation>
    <scope>NUCLEOTIDE SEQUENCE [LARGE SCALE GENOMIC DNA]</scope>
    <source>
        <strain evidence="1 2">G-4-1-8</strain>
    </source>
</reference>
<dbReference type="AlphaFoldDB" id="A0A7Y0A1V9"/>
<accession>A0A7Y0A1V9</accession>
<sequence>MTVKITIDKLGDVIKALSQLSNRDVLVGIPDSSPERTDTPITNAQIGYVMETGSPANNIPARPFLVPGIADVQDEIAARLRKGALSALSGSAAGAETALKAAGMVGQNAVRKKINDGPFAPLSPRTIAQRNRSRKTKSMRKAEKDYATLLAQGKTEQEAQDAAGIKPLINTGSLRNAVTFVVRKK</sequence>